<dbReference type="GO" id="GO:0000978">
    <property type="term" value="F:RNA polymerase II cis-regulatory region sequence-specific DNA binding"/>
    <property type="evidence" value="ECO:0007669"/>
    <property type="project" value="InterPro"/>
</dbReference>
<protein>
    <submittedName>
        <fullName evidence="9">Transcription factor</fullName>
    </submittedName>
</protein>
<feature type="region of interest" description="Disordered" evidence="7">
    <location>
        <begin position="180"/>
        <end position="200"/>
    </location>
</feature>
<comment type="subcellular location">
    <subcellularLocation>
        <location evidence="1">Nucleus</location>
    </subcellularLocation>
</comment>
<gene>
    <name evidence="9" type="ORF">PCL_10105</name>
</gene>
<comment type="caution">
    <text evidence="9">The sequence shown here is derived from an EMBL/GenBank/DDBJ whole genome shotgun (WGS) entry which is preliminary data.</text>
</comment>
<feature type="compositionally biased region" description="Basic and acidic residues" evidence="7">
    <location>
        <begin position="472"/>
        <end position="483"/>
    </location>
</feature>
<name>A0A2U3EF64_PURLI</name>
<feature type="region of interest" description="Disordered" evidence="7">
    <location>
        <begin position="431"/>
        <end position="483"/>
    </location>
</feature>
<evidence type="ECO:0000259" key="8">
    <source>
        <dbReference type="Pfam" id="PF04082"/>
    </source>
</evidence>
<keyword evidence="6" id="KW-0539">Nucleus</keyword>
<dbReference type="Pfam" id="PF04082">
    <property type="entry name" value="Fungal_trans"/>
    <property type="match status" value="1"/>
</dbReference>
<dbReference type="GO" id="GO:0000981">
    <property type="term" value="F:DNA-binding transcription factor activity, RNA polymerase II-specific"/>
    <property type="evidence" value="ECO:0007669"/>
    <property type="project" value="InterPro"/>
</dbReference>
<dbReference type="CDD" id="cd12148">
    <property type="entry name" value="fungal_TF_MHR"/>
    <property type="match status" value="1"/>
</dbReference>
<evidence type="ECO:0000256" key="5">
    <source>
        <dbReference type="ARBA" id="ARBA00022833"/>
    </source>
</evidence>
<keyword evidence="4" id="KW-0863">Zinc-finger</keyword>
<evidence type="ECO:0000313" key="10">
    <source>
        <dbReference type="Proteomes" id="UP000245956"/>
    </source>
</evidence>
<feature type="compositionally biased region" description="Low complexity" evidence="7">
    <location>
        <begin position="8"/>
        <end position="21"/>
    </location>
</feature>
<accession>A0A2U3EF64</accession>
<keyword evidence="5" id="KW-0862">Zinc</keyword>
<evidence type="ECO:0000256" key="7">
    <source>
        <dbReference type="SAM" id="MobiDB-lite"/>
    </source>
</evidence>
<dbReference type="InterPro" id="IPR051059">
    <property type="entry name" value="VerF-like"/>
</dbReference>
<dbReference type="GO" id="GO:0006351">
    <property type="term" value="P:DNA-templated transcription"/>
    <property type="evidence" value="ECO:0007669"/>
    <property type="project" value="InterPro"/>
</dbReference>
<dbReference type="GO" id="GO:0008270">
    <property type="term" value="F:zinc ion binding"/>
    <property type="evidence" value="ECO:0007669"/>
    <property type="project" value="UniProtKB-KW"/>
</dbReference>
<feature type="domain" description="Xylanolytic transcriptional activator regulatory" evidence="8">
    <location>
        <begin position="362"/>
        <end position="677"/>
    </location>
</feature>
<dbReference type="InterPro" id="IPR007219">
    <property type="entry name" value="XnlR_reg_dom"/>
</dbReference>
<feature type="compositionally biased region" description="Polar residues" evidence="7">
    <location>
        <begin position="180"/>
        <end position="196"/>
    </location>
</feature>
<evidence type="ECO:0000256" key="6">
    <source>
        <dbReference type="ARBA" id="ARBA00023242"/>
    </source>
</evidence>
<feature type="compositionally biased region" description="Basic and acidic residues" evidence="7">
    <location>
        <begin position="64"/>
        <end position="78"/>
    </location>
</feature>
<dbReference type="Proteomes" id="UP000245956">
    <property type="component" value="Unassembled WGS sequence"/>
</dbReference>
<feature type="compositionally biased region" description="Polar residues" evidence="7">
    <location>
        <begin position="451"/>
        <end position="463"/>
    </location>
</feature>
<feature type="region of interest" description="Disordered" evidence="7">
    <location>
        <begin position="1"/>
        <end position="21"/>
    </location>
</feature>
<evidence type="ECO:0000256" key="3">
    <source>
        <dbReference type="ARBA" id="ARBA00022737"/>
    </source>
</evidence>
<dbReference type="GO" id="GO:0000785">
    <property type="term" value="C:chromatin"/>
    <property type="evidence" value="ECO:0007669"/>
    <property type="project" value="TreeGrafter"/>
</dbReference>
<organism evidence="9 10">
    <name type="scientific">Purpureocillium lilacinum</name>
    <name type="common">Paecilomyces lilacinus</name>
    <dbReference type="NCBI Taxonomy" id="33203"/>
    <lineage>
        <taxon>Eukaryota</taxon>
        <taxon>Fungi</taxon>
        <taxon>Dikarya</taxon>
        <taxon>Ascomycota</taxon>
        <taxon>Pezizomycotina</taxon>
        <taxon>Sordariomycetes</taxon>
        <taxon>Hypocreomycetidae</taxon>
        <taxon>Hypocreales</taxon>
        <taxon>Ophiocordycipitaceae</taxon>
        <taxon>Purpureocillium</taxon>
    </lineage>
</organism>
<keyword evidence="2" id="KW-0479">Metal-binding</keyword>
<reference evidence="9 10" key="1">
    <citation type="journal article" date="2016" name="Front. Microbiol.">
        <title>Genome and transcriptome sequences reveal the specific parasitism of the nematophagous Purpureocillium lilacinum 36-1.</title>
        <authorList>
            <person name="Xie J."/>
            <person name="Li S."/>
            <person name="Mo C."/>
            <person name="Xiao X."/>
            <person name="Peng D."/>
            <person name="Wang G."/>
            <person name="Xiao Y."/>
        </authorList>
    </citation>
    <scope>NUCLEOTIDE SEQUENCE [LARGE SCALE GENOMIC DNA]</scope>
    <source>
        <strain evidence="9 10">36-1</strain>
    </source>
</reference>
<dbReference type="EMBL" id="LCWV01000005">
    <property type="protein sequence ID" value="PWI73090.1"/>
    <property type="molecule type" value="Genomic_DNA"/>
</dbReference>
<evidence type="ECO:0000256" key="1">
    <source>
        <dbReference type="ARBA" id="ARBA00004123"/>
    </source>
</evidence>
<dbReference type="GO" id="GO:0005634">
    <property type="term" value="C:nucleus"/>
    <property type="evidence" value="ECO:0007669"/>
    <property type="project" value="UniProtKB-SubCell"/>
</dbReference>
<evidence type="ECO:0000313" key="9">
    <source>
        <dbReference type="EMBL" id="PWI73090.1"/>
    </source>
</evidence>
<dbReference type="PANTHER" id="PTHR40626">
    <property type="entry name" value="MIP31509P"/>
    <property type="match status" value="1"/>
</dbReference>
<feature type="region of interest" description="Disordered" evidence="7">
    <location>
        <begin position="60"/>
        <end position="125"/>
    </location>
</feature>
<dbReference type="AlphaFoldDB" id="A0A2U3EF64"/>
<keyword evidence="3" id="KW-0677">Repeat</keyword>
<dbReference type="PANTHER" id="PTHR40626:SF10">
    <property type="entry name" value="C2H2-TYPE DOMAIN-CONTAINING PROTEIN"/>
    <property type="match status" value="1"/>
</dbReference>
<proteinExistence type="predicted"/>
<evidence type="ECO:0000256" key="4">
    <source>
        <dbReference type="ARBA" id="ARBA00022771"/>
    </source>
</evidence>
<sequence>MVGRITGARLRSASTASSVRSISADWNTSNATKERIHKRGHLRVQSAPLGLQEGEATLTYKSNRPVDNRDCPRSDLLIRHGRLSHNKSSTGRDLPPSESPLDSGPFSEPVLATTAASPTTDFQPPPMGVNDAAVHTLDGQSQECRMDVLPVDAREDDCHGAFTGDTRHGSAALAGISVESGSSENAQPAPVSQLTPSVIDPDLLPEPDETDMDFYTFNSFANFLETAPLPSFYFSSLLTTEQPLPFFSPPDCGEARDELDIGRQAIAHERHEGIIEEPDSFSRLGSRLPSLQPEEPRVSCRHPSPCLDAVDGHNHARYSKRLSDLSNGDRQLLQLAVSEFDAVLQGFRLPTRLTLARYVRGYIDGFHEHLPFLHVPSMSVTTCSVELILAMAAVGAQYCFEADEGLGLFHAARAIATERIRRRDARVAEVGRGHWRSTMSSSSGVSSAPSTRGQQEPRSSYTLNGPLGLPSERNEHNDATSPKEHMLQSAQALLILMAMATWAKHKEILREALAIQSILASIVREDGLSLAPWGDRPGSWAECARFESDLRTKYTVFCFFNLHCIVYDIPPLILNSELHMPLPCATALFKASTETQWREESRRVNKQPLEFQDSLRRLFSSNSSDTLQSHSALGNYVLIHAIFQHIFFVRQSARCRSDSPDLTVEELRPLDQAVRNWQSSWKRSPESSLNPLDPNGPVAFNSTALLRLAYIRLNMDTGPGRALGTRDPLQIAHALRDTPAIKRSPKLIRALLHSSHALSIPIRIGIRLVAKTQTFIWSIQHSLCSLECALLLGKWLEAISTLGADPSPAISDAEMRILSLVRTVLDETEFRVPSDEQLDLSQLAKQLNVGVLRVWAAVFKGAQTWAIVEVIGDSLDIYADILEAA</sequence>
<feature type="compositionally biased region" description="Low complexity" evidence="7">
    <location>
        <begin position="437"/>
        <end position="450"/>
    </location>
</feature>
<evidence type="ECO:0000256" key="2">
    <source>
        <dbReference type="ARBA" id="ARBA00022723"/>
    </source>
</evidence>